<dbReference type="GO" id="GO:0004553">
    <property type="term" value="F:hydrolase activity, hydrolyzing O-glycosyl compounds"/>
    <property type="evidence" value="ECO:0007669"/>
    <property type="project" value="InterPro"/>
</dbReference>
<dbReference type="SUPFAM" id="SSF49303">
    <property type="entry name" value="beta-Galactosidase/glucuronidase domain"/>
    <property type="match status" value="1"/>
</dbReference>
<evidence type="ECO:0000256" key="2">
    <source>
        <dbReference type="ARBA" id="ARBA00022801"/>
    </source>
</evidence>
<dbReference type="Gene3D" id="2.60.40.10">
    <property type="entry name" value="Immunoglobulins"/>
    <property type="match status" value="1"/>
</dbReference>
<evidence type="ECO:0000256" key="3">
    <source>
        <dbReference type="ARBA" id="ARBA00023295"/>
    </source>
</evidence>
<dbReference type="OrthoDB" id="9801077at2"/>
<dbReference type="Gene3D" id="2.60.120.260">
    <property type="entry name" value="Galactose-binding domain-like"/>
    <property type="match status" value="1"/>
</dbReference>
<protein>
    <submittedName>
        <fullName evidence="7">Glycosyl hydrolase, family 2</fullName>
    </submittedName>
</protein>
<organism evidence="7 8">
    <name type="scientific">Acholeplasma brassicae</name>
    <dbReference type="NCBI Taxonomy" id="61635"/>
    <lineage>
        <taxon>Bacteria</taxon>
        <taxon>Bacillati</taxon>
        <taxon>Mycoplasmatota</taxon>
        <taxon>Mollicutes</taxon>
        <taxon>Acholeplasmatales</taxon>
        <taxon>Acholeplasmataceae</taxon>
        <taxon>Acholeplasma</taxon>
    </lineage>
</organism>
<dbReference type="Pfam" id="PF02836">
    <property type="entry name" value="Glyco_hydro_2_C"/>
    <property type="match status" value="1"/>
</dbReference>
<sequence length="586" mass="69221">MVRTDLYTPYDVNDFPLNEYPRPQLRRDSYRSLNGLWHFEIRKEKFIPSEKREILVPFSPETNRSLIHEEIPQGYYLYYKKEVSLEEFANKEHILLHFLAVDQVCDVYINQKHAYTHEGGFFAFEIDIAPYIKDNVALIEVYVLDLTDDSFELTGKQRIKHGGIWYKGQSGIYQPVFLEAVHKDYIKNLTITPSSRLDGYHLKLETDTKDRITIETYFNGKCVHRIETLNHEVFIPLEAPKLWSPSEPNLYEVVIKTTTDEVKTYVGIRLFERKKDDQGLMRFYLNHEPYFLNGLLDQGYYSDTYLTNPSDQALIDDILLAKRMGFNFLRKHIKIEAYRWYYHCDRLGMLVMQDMPNSTERQDIIFFGILAILGIHPKDSRYKLFGRKHLEGRKNYLRDLNRTLNQLKNVTSIFTWVPFNEAWGQFDSKKAVEIIKRVDQTRLIDHASGWSDQGISDYYSRHIYFTPIWFRKSKAKKRIASLSEFGGYSLKINNHIYQEDVVFGYKVFKDKDALMKALEKLYLKKVASKIKKGLSVLVYTQLSDVFDEVNGLITFDRRVIKVDEEKINEINAHLYDVFMEATRKKT</sequence>
<feature type="domain" description="Glycoside hydrolase family 2 immunoglobulin-like beta-sandwich" evidence="4">
    <location>
        <begin position="229"/>
        <end position="269"/>
    </location>
</feature>
<keyword evidence="2 7" id="KW-0378">Hydrolase</keyword>
<dbReference type="PANTHER" id="PTHR42732">
    <property type="entry name" value="BETA-GALACTOSIDASE"/>
    <property type="match status" value="1"/>
</dbReference>
<keyword evidence="3" id="KW-0326">Glycosidase</keyword>
<reference evidence="7 8" key="1">
    <citation type="journal article" date="2013" name="J. Mol. Microbiol. Biotechnol.">
        <title>Analysis of the Complete Genomes of Acholeplasma brassicae , A. palmae and A. laidlawii and Their Comparison to the Obligate Parasites from ' Candidatus Phytoplasma'.</title>
        <authorList>
            <person name="Kube M."/>
            <person name="Siewert C."/>
            <person name="Migdoll A.M."/>
            <person name="Duduk B."/>
            <person name="Holz S."/>
            <person name="Rabus R."/>
            <person name="Seemuller E."/>
            <person name="Mitrovic J."/>
            <person name="Muller I."/>
            <person name="Buttner C."/>
            <person name="Reinhardt R."/>
        </authorList>
    </citation>
    <scope>NUCLEOTIDE SEQUENCE [LARGE SCALE GENOMIC DNA]</scope>
    <source>
        <strain evidence="8">0502</strain>
    </source>
</reference>
<dbReference type="PANTHER" id="PTHR42732:SF2">
    <property type="entry name" value="BETA-MANNOSIDASE"/>
    <property type="match status" value="1"/>
</dbReference>
<dbReference type="EMBL" id="FO681348">
    <property type="protein sequence ID" value="CCV66478.1"/>
    <property type="molecule type" value="Genomic_DNA"/>
</dbReference>
<evidence type="ECO:0000256" key="1">
    <source>
        <dbReference type="ARBA" id="ARBA00007401"/>
    </source>
</evidence>
<feature type="domain" description="Glycosyl hydrolases family 2 sugar binding" evidence="6">
    <location>
        <begin position="78"/>
        <end position="165"/>
    </location>
</feature>
<dbReference type="InterPro" id="IPR006104">
    <property type="entry name" value="Glyco_hydro_2_N"/>
</dbReference>
<dbReference type="KEGG" id="abra:BN85314570"/>
<evidence type="ECO:0000259" key="4">
    <source>
        <dbReference type="Pfam" id="PF00703"/>
    </source>
</evidence>
<dbReference type="Gene3D" id="3.20.20.80">
    <property type="entry name" value="Glycosidases"/>
    <property type="match status" value="1"/>
</dbReference>
<dbReference type="InterPro" id="IPR017853">
    <property type="entry name" value="GH"/>
</dbReference>
<evidence type="ECO:0000313" key="7">
    <source>
        <dbReference type="EMBL" id="CCV66478.1"/>
    </source>
</evidence>
<accession>U4KSB5</accession>
<dbReference type="GO" id="GO:0005975">
    <property type="term" value="P:carbohydrate metabolic process"/>
    <property type="evidence" value="ECO:0007669"/>
    <property type="project" value="InterPro"/>
</dbReference>
<dbReference type="Pfam" id="PF00703">
    <property type="entry name" value="Glyco_hydro_2"/>
    <property type="match status" value="1"/>
</dbReference>
<comment type="similarity">
    <text evidence="1">Belongs to the glycosyl hydrolase 2 family.</text>
</comment>
<gene>
    <name evidence="7" type="ORF">BN85314570</name>
</gene>
<keyword evidence="8" id="KW-1185">Reference proteome</keyword>
<dbReference type="HOGENOM" id="CLU_009935_3_1_14"/>
<evidence type="ECO:0000313" key="8">
    <source>
        <dbReference type="Proteomes" id="UP000032737"/>
    </source>
</evidence>
<dbReference type="InterPro" id="IPR036156">
    <property type="entry name" value="Beta-gal/glucu_dom_sf"/>
</dbReference>
<dbReference type="Proteomes" id="UP000032737">
    <property type="component" value="Chromosome"/>
</dbReference>
<dbReference type="InterPro" id="IPR051913">
    <property type="entry name" value="GH2_Domain-Containing"/>
</dbReference>
<feature type="domain" description="Glycoside hydrolase family 2 catalytic" evidence="5">
    <location>
        <begin position="308"/>
        <end position="456"/>
    </location>
</feature>
<dbReference type="SUPFAM" id="SSF49785">
    <property type="entry name" value="Galactose-binding domain-like"/>
    <property type="match status" value="1"/>
</dbReference>
<dbReference type="InterPro" id="IPR006102">
    <property type="entry name" value="Ig-like_GH2"/>
</dbReference>
<dbReference type="RefSeq" id="WP_030005338.1">
    <property type="nucleotide sequence ID" value="NC_022549.1"/>
</dbReference>
<dbReference type="AlphaFoldDB" id="U4KSB5"/>
<evidence type="ECO:0000259" key="5">
    <source>
        <dbReference type="Pfam" id="PF02836"/>
    </source>
</evidence>
<dbReference type="Pfam" id="PF02837">
    <property type="entry name" value="Glyco_hydro_2_N"/>
    <property type="match status" value="1"/>
</dbReference>
<dbReference type="InterPro" id="IPR013783">
    <property type="entry name" value="Ig-like_fold"/>
</dbReference>
<proteinExistence type="inferred from homology"/>
<dbReference type="InterPro" id="IPR006103">
    <property type="entry name" value="Glyco_hydro_2_cat"/>
</dbReference>
<dbReference type="InterPro" id="IPR008979">
    <property type="entry name" value="Galactose-bd-like_sf"/>
</dbReference>
<dbReference type="SUPFAM" id="SSF51445">
    <property type="entry name" value="(Trans)glycosidases"/>
    <property type="match status" value="1"/>
</dbReference>
<dbReference type="STRING" id="61635.BN85314570"/>
<name>U4KSB5_9MOLU</name>
<evidence type="ECO:0000259" key="6">
    <source>
        <dbReference type="Pfam" id="PF02837"/>
    </source>
</evidence>